<evidence type="ECO:0000256" key="7">
    <source>
        <dbReference type="ARBA" id="ARBA00022786"/>
    </source>
</evidence>
<dbReference type="GO" id="GO:0071947">
    <property type="term" value="P:protein deubiquitination involved in ubiquitin-dependent protein catabolic process"/>
    <property type="evidence" value="ECO:0007669"/>
    <property type="project" value="TreeGrafter"/>
</dbReference>
<comment type="similarity">
    <text evidence="2">Belongs to the peptidase C64 family.</text>
</comment>
<proteinExistence type="inferred from homology"/>
<evidence type="ECO:0000256" key="9">
    <source>
        <dbReference type="ARBA" id="ARBA00022807"/>
    </source>
</evidence>
<keyword evidence="4" id="KW-0645">Protease</keyword>
<keyword evidence="8" id="KW-0378">Hydrolase</keyword>
<accession>A0A914RL71</accession>
<dbReference type="InterPro" id="IPR051346">
    <property type="entry name" value="OTU_Deubiquitinase"/>
</dbReference>
<sequence length="268" mass="30646">MRSHAPLVGRQLWLALLYDRAVTTHHGICVGTVNYLQGNRLGKVPLRWVVMHDDNVDVHVQAVEKFVAITQTTPSFARVFLEDDGWDVAASVQRFNIWSKKDEEPQSISPSTSDGTISKLFLRNLRVHVDVSVVVCCIVVYAVAKRHLNWWCCNGGGQRLWPLSTTGDGNCLLHAASLGLWGVHDRHLMLRKTLHEMITQGSRRHTLYRRWRFAESKANQESGLTLSDDEWQKEWQILLDSAAATPRKNTQRRREDIAVIKVRVTRNH</sequence>
<keyword evidence="11" id="KW-0732">Signal</keyword>
<evidence type="ECO:0000256" key="8">
    <source>
        <dbReference type="ARBA" id="ARBA00022801"/>
    </source>
</evidence>
<dbReference type="PANTHER" id="PTHR13367:SF27">
    <property type="entry name" value="OTU DOMAIN-CONTAINING PROTEIN"/>
    <property type="match status" value="1"/>
</dbReference>
<dbReference type="CDD" id="cd14273">
    <property type="entry name" value="UBA_TAP-C_like"/>
    <property type="match status" value="1"/>
</dbReference>
<dbReference type="EC" id="3.4.19.12" evidence="3"/>
<feature type="signal peptide" evidence="11">
    <location>
        <begin position="1"/>
        <end position="24"/>
    </location>
</feature>
<evidence type="ECO:0000256" key="2">
    <source>
        <dbReference type="ARBA" id="ARBA00005865"/>
    </source>
</evidence>
<dbReference type="GO" id="GO:0005737">
    <property type="term" value="C:cytoplasm"/>
    <property type="evidence" value="ECO:0007669"/>
    <property type="project" value="TreeGrafter"/>
</dbReference>
<dbReference type="GO" id="GO:0070536">
    <property type="term" value="P:protein K63-linked deubiquitination"/>
    <property type="evidence" value="ECO:0007669"/>
    <property type="project" value="TreeGrafter"/>
</dbReference>
<name>A0A914RL71_PAREQ</name>
<evidence type="ECO:0000313" key="14">
    <source>
        <dbReference type="WBParaSite" id="PEQ_0000725901-mRNA-1"/>
    </source>
</evidence>
<dbReference type="GO" id="GO:0005634">
    <property type="term" value="C:nucleus"/>
    <property type="evidence" value="ECO:0007669"/>
    <property type="project" value="TreeGrafter"/>
</dbReference>
<evidence type="ECO:0000256" key="6">
    <source>
        <dbReference type="ARBA" id="ARBA00022771"/>
    </source>
</evidence>
<feature type="chain" id="PRO_5037271738" description="ubiquitinyl hydrolase 1" evidence="11">
    <location>
        <begin position="25"/>
        <end position="268"/>
    </location>
</feature>
<keyword evidence="10" id="KW-0862">Zinc</keyword>
<comment type="catalytic activity">
    <reaction evidence="1">
        <text>Thiol-dependent hydrolysis of ester, thioester, amide, peptide and isopeptide bonds formed by the C-terminal Gly of ubiquitin (a 76-residue protein attached to proteins as an intracellular targeting signal).</text>
        <dbReference type="EC" id="3.4.19.12"/>
    </reaction>
</comment>
<keyword evidence="6" id="KW-0863">Zinc-finger</keyword>
<dbReference type="Pfam" id="PF02338">
    <property type="entry name" value="OTU"/>
    <property type="match status" value="1"/>
</dbReference>
<evidence type="ECO:0000259" key="12">
    <source>
        <dbReference type="PROSITE" id="PS50802"/>
    </source>
</evidence>
<dbReference type="InterPro" id="IPR003323">
    <property type="entry name" value="OTU_dom"/>
</dbReference>
<dbReference type="PANTHER" id="PTHR13367">
    <property type="entry name" value="UBIQUITIN THIOESTERASE"/>
    <property type="match status" value="1"/>
</dbReference>
<keyword evidence="9" id="KW-0788">Thiol protease</keyword>
<dbReference type="GO" id="GO:0071108">
    <property type="term" value="P:protein K48-linked deubiquitination"/>
    <property type="evidence" value="ECO:0007669"/>
    <property type="project" value="TreeGrafter"/>
</dbReference>
<dbReference type="AlphaFoldDB" id="A0A914RL71"/>
<evidence type="ECO:0000256" key="11">
    <source>
        <dbReference type="SAM" id="SignalP"/>
    </source>
</evidence>
<feature type="domain" description="OTU" evidence="12">
    <location>
        <begin position="160"/>
        <end position="268"/>
    </location>
</feature>
<dbReference type="Gene3D" id="1.10.8.10">
    <property type="entry name" value="DNA helicase RuvA subunit, C-terminal domain"/>
    <property type="match status" value="1"/>
</dbReference>
<organism evidence="13 14">
    <name type="scientific">Parascaris equorum</name>
    <name type="common">Equine roundworm</name>
    <dbReference type="NCBI Taxonomy" id="6256"/>
    <lineage>
        <taxon>Eukaryota</taxon>
        <taxon>Metazoa</taxon>
        <taxon>Ecdysozoa</taxon>
        <taxon>Nematoda</taxon>
        <taxon>Chromadorea</taxon>
        <taxon>Rhabditida</taxon>
        <taxon>Spirurina</taxon>
        <taxon>Ascaridomorpha</taxon>
        <taxon>Ascaridoidea</taxon>
        <taxon>Ascarididae</taxon>
        <taxon>Parascaris</taxon>
    </lineage>
</organism>
<evidence type="ECO:0000256" key="3">
    <source>
        <dbReference type="ARBA" id="ARBA00012759"/>
    </source>
</evidence>
<dbReference type="PROSITE" id="PS50802">
    <property type="entry name" value="OTU"/>
    <property type="match status" value="1"/>
</dbReference>
<evidence type="ECO:0000256" key="4">
    <source>
        <dbReference type="ARBA" id="ARBA00022670"/>
    </source>
</evidence>
<dbReference type="Proteomes" id="UP000887564">
    <property type="component" value="Unplaced"/>
</dbReference>
<dbReference type="GO" id="GO:0004843">
    <property type="term" value="F:cysteine-type deubiquitinase activity"/>
    <property type="evidence" value="ECO:0007669"/>
    <property type="project" value="UniProtKB-EC"/>
</dbReference>
<evidence type="ECO:0000256" key="10">
    <source>
        <dbReference type="ARBA" id="ARBA00022833"/>
    </source>
</evidence>
<keyword evidence="7" id="KW-0833">Ubl conjugation pathway</keyword>
<dbReference type="GO" id="GO:0008270">
    <property type="term" value="F:zinc ion binding"/>
    <property type="evidence" value="ECO:0007669"/>
    <property type="project" value="UniProtKB-KW"/>
</dbReference>
<evidence type="ECO:0000313" key="13">
    <source>
        <dbReference type="Proteomes" id="UP000887564"/>
    </source>
</evidence>
<dbReference type="GO" id="GO:0070530">
    <property type="term" value="F:K63-linked polyubiquitin modification-dependent protein binding"/>
    <property type="evidence" value="ECO:0007669"/>
    <property type="project" value="TreeGrafter"/>
</dbReference>
<keyword evidence="5" id="KW-0479">Metal-binding</keyword>
<dbReference type="WBParaSite" id="PEQ_0000725901-mRNA-1">
    <property type="protein sequence ID" value="PEQ_0000725901-mRNA-1"/>
    <property type="gene ID" value="PEQ_0000725901"/>
</dbReference>
<reference evidence="14" key="1">
    <citation type="submission" date="2022-11" db="UniProtKB">
        <authorList>
            <consortium name="WormBaseParasite"/>
        </authorList>
    </citation>
    <scope>IDENTIFICATION</scope>
</reference>
<evidence type="ECO:0000256" key="1">
    <source>
        <dbReference type="ARBA" id="ARBA00000707"/>
    </source>
</evidence>
<keyword evidence="13" id="KW-1185">Reference proteome</keyword>
<protein>
    <recommendedName>
        <fullName evidence="3">ubiquitinyl hydrolase 1</fullName>
        <ecNumber evidence="3">3.4.19.12</ecNumber>
    </recommendedName>
</protein>
<evidence type="ECO:0000256" key="5">
    <source>
        <dbReference type="ARBA" id="ARBA00022723"/>
    </source>
</evidence>
<dbReference type="GO" id="GO:0035871">
    <property type="term" value="P:protein K11-linked deubiquitination"/>
    <property type="evidence" value="ECO:0007669"/>
    <property type="project" value="TreeGrafter"/>
</dbReference>